<dbReference type="InterPro" id="IPR000537">
    <property type="entry name" value="UbiA_prenyltransferase"/>
</dbReference>
<dbReference type="EMBL" id="BAABDQ010000023">
    <property type="protein sequence ID" value="GAA3587170.1"/>
    <property type="molecule type" value="Genomic_DNA"/>
</dbReference>
<dbReference type="RefSeq" id="WP_345570527.1">
    <property type="nucleotide sequence ID" value="NZ_BAABDQ010000023.1"/>
</dbReference>
<evidence type="ECO:0000256" key="4">
    <source>
        <dbReference type="ARBA" id="ARBA00023136"/>
    </source>
</evidence>
<sequence length="281" mass="28605">MNIKDLAELVRAPAALTVPGDTLAGGASGLAPAAASICLYWAGMALNDYADRDLDAKERPERPIPSGRVRPWQALALASGLTAAGLALAARRRRLRIALPLAATIWAYDLKLKDTPAGPAAMAAARGLDVLLGGRPRAGLAAAAIAAHTYGVTALSRGEVNGGTRAQAITSITATAVAAALAASVPQGSPCEGGSRENPSVRTAARLAFVGAYVWLVGRAQAKAAMRPDPATVREAVGASILGILPLQAALTAERGTPVTVAMLAASHPLARRLARRVSPT</sequence>
<evidence type="ECO:0000313" key="5">
    <source>
        <dbReference type="EMBL" id="GAA3587170.1"/>
    </source>
</evidence>
<evidence type="ECO:0000256" key="3">
    <source>
        <dbReference type="ARBA" id="ARBA00022989"/>
    </source>
</evidence>
<organism evidence="5 6">
    <name type="scientific">Nonomuraea rosea</name>
    <dbReference type="NCBI Taxonomy" id="638574"/>
    <lineage>
        <taxon>Bacteria</taxon>
        <taxon>Bacillati</taxon>
        <taxon>Actinomycetota</taxon>
        <taxon>Actinomycetes</taxon>
        <taxon>Streptosporangiales</taxon>
        <taxon>Streptosporangiaceae</taxon>
        <taxon>Nonomuraea</taxon>
    </lineage>
</organism>
<name>A0ABP6YRS9_9ACTN</name>
<proteinExistence type="predicted"/>
<keyword evidence="4" id="KW-0472">Membrane</keyword>
<dbReference type="PANTHER" id="PTHR42723">
    <property type="entry name" value="CHLOROPHYLL SYNTHASE"/>
    <property type="match status" value="1"/>
</dbReference>
<evidence type="ECO:0000313" key="6">
    <source>
        <dbReference type="Proteomes" id="UP001500630"/>
    </source>
</evidence>
<comment type="caution">
    <text evidence="5">The sequence shown here is derived from an EMBL/GenBank/DDBJ whole genome shotgun (WGS) entry which is preliminary data.</text>
</comment>
<dbReference type="CDD" id="cd13964">
    <property type="entry name" value="PT_UbiA_1"/>
    <property type="match status" value="1"/>
</dbReference>
<dbReference type="NCBIfam" id="NF045897">
    <property type="entry name" value="SCO3242_trans"/>
    <property type="match status" value="1"/>
</dbReference>
<protein>
    <submittedName>
        <fullName evidence="5">UbiA family prenyltransferase</fullName>
    </submittedName>
</protein>
<keyword evidence="2" id="KW-0812">Transmembrane</keyword>
<dbReference type="PANTHER" id="PTHR42723:SF1">
    <property type="entry name" value="CHLOROPHYLL SYNTHASE, CHLOROPLASTIC"/>
    <property type="match status" value="1"/>
</dbReference>
<dbReference type="InterPro" id="IPR050475">
    <property type="entry name" value="Prenyltransferase_related"/>
</dbReference>
<dbReference type="Proteomes" id="UP001500630">
    <property type="component" value="Unassembled WGS sequence"/>
</dbReference>
<keyword evidence="3" id="KW-1133">Transmembrane helix</keyword>
<evidence type="ECO:0000256" key="2">
    <source>
        <dbReference type="ARBA" id="ARBA00022692"/>
    </source>
</evidence>
<accession>A0ABP6YRS9</accession>
<keyword evidence="6" id="KW-1185">Reference proteome</keyword>
<evidence type="ECO:0000256" key="1">
    <source>
        <dbReference type="ARBA" id="ARBA00004141"/>
    </source>
</evidence>
<dbReference type="Gene3D" id="1.10.357.140">
    <property type="entry name" value="UbiA prenyltransferase"/>
    <property type="match status" value="1"/>
</dbReference>
<comment type="subcellular location">
    <subcellularLocation>
        <location evidence="1">Membrane</location>
        <topology evidence="1">Multi-pass membrane protein</topology>
    </subcellularLocation>
</comment>
<reference evidence="6" key="1">
    <citation type="journal article" date="2019" name="Int. J. Syst. Evol. Microbiol.">
        <title>The Global Catalogue of Microorganisms (GCM) 10K type strain sequencing project: providing services to taxonomists for standard genome sequencing and annotation.</title>
        <authorList>
            <consortium name="The Broad Institute Genomics Platform"/>
            <consortium name="The Broad Institute Genome Sequencing Center for Infectious Disease"/>
            <person name="Wu L."/>
            <person name="Ma J."/>
        </authorList>
    </citation>
    <scope>NUCLEOTIDE SEQUENCE [LARGE SCALE GENOMIC DNA]</scope>
    <source>
        <strain evidence="6">JCM 17326</strain>
    </source>
</reference>
<dbReference type="Pfam" id="PF01040">
    <property type="entry name" value="UbiA"/>
    <property type="match status" value="1"/>
</dbReference>
<gene>
    <name evidence="5" type="ORF">GCM10022419_081730</name>
</gene>
<dbReference type="InterPro" id="IPR044878">
    <property type="entry name" value="UbiA_sf"/>
</dbReference>